<accession>A0ABW4SP90</accession>
<dbReference type="InterPro" id="IPR029903">
    <property type="entry name" value="RmlD-like-bd"/>
</dbReference>
<dbReference type="PANTHER" id="PTHR48079">
    <property type="entry name" value="PROTEIN YEEZ"/>
    <property type="match status" value="1"/>
</dbReference>
<keyword evidence="4" id="KW-1185">Reference proteome</keyword>
<organism evidence="3 4">
    <name type="scientific">Nonomuraea mangrovi</name>
    <dbReference type="NCBI Taxonomy" id="2316207"/>
    <lineage>
        <taxon>Bacteria</taxon>
        <taxon>Bacillati</taxon>
        <taxon>Actinomycetota</taxon>
        <taxon>Actinomycetes</taxon>
        <taxon>Streptosporangiales</taxon>
        <taxon>Streptosporangiaceae</taxon>
        <taxon>Nonomuraea</taxon>
    </lineage>
</organism>
<comment type="caution">
    <text evidence="3">The sequence shown here is derived from an EMBL/GenBank/DDBJ whole genome shotgun (WGS) entry which is preliminary data.</text>
</comment>
<gene>
    <name evidence="3" type="ORF">ACFSKW_07845</name>
</gene>
<protein>
    <submittedName>
        <fullName evidence="3">NAD-dependent epimerase/dehydratase family protein</fullName>
    </submittedName>
</protein>
<dbReference type="InterPro" id="IPR036291">
    <property type="entry name" value="NAD(P)-bd_dom_sf"/>
</dbReference>
<dbReference type="EMBL" id="JBHUFV010000015">
    <property type="protein sequence ID" value="MFD1931383.1"/>
    <property type="molecule type" value="Genomic_DNA"/>
</dbReference>
<reference evidence="4" key="1">
    <citation type="journal article" date="2019" name="Int. J. Syst. Evol. Microbiol.">
        <title>The Global Catalogue of Microorganisms (GCM) 10K type strain sequencing project: providing services to taxonomists for standard genome sequencing and annotation.</title>
        <authorList>
            <consortium name="The Broad Institute Genomics Platform"/>
            <consortium name="The Broad Institute Genome Sequencing Center for Infectious Disease"/>
            <person name="Wu L."/>
            <person name="Ma J."/>
        </authorList>
    </citation>
    <scope>NUCLEOTIDE SEQUENCE [LARGE SCALE GENOMIC DNA]</scope>
    <source>
        <strain evidence="4">ICMP 6774ER</strain>
    </source>
</reference>
<evidence type="ECO:0000259" key="2">
    <source>
        <dbReference type="Pfam" id="PF04321"/>
    </source>
</evidence>
<dbReference type="InterPro" id="IPR051783">
    <property type="entry name" value="NAD(P)-dependent_oxidoreduct"/>
</dbReference>
<evidence type="ECO:0000259" key="1">
    <source>
        <dbReference type="Pfam" id="PF01370"/>
    </source>
</evidence>
<name>A0ABW4SP90_9ACTN</name>
<feature type="domain" description="NAD-dependent epimerase/dehydratase" evidence="1">
    <location>
        <begin position="3"/>
        <end position="76"/>
    </location>
</feature>
<feature type="domain" description="RmlD-like substrate binding" evidence="2">
    <location>
        <begin position="83"/>
        <end position="233"/>
    </location>
</feature>
<evidence type="ECO:0000313" key="3">
    <source>
        <dbReference type="EMBL" id="MFD1931383.1"/>
    </source>
</evidence>
<dbReference type="Proteomes" id="UP001597368">
    <property type="component" value="Unassembled WGS sequence"/>
</dbReference>
<sequence>MKVLVLGATGYIGGAVVERLVERGHDVAVLVRQPRTIDGVEDVRTGDLADLASVKAAVTEDIEVIVHAAVLTGDRAHDLATVEALGKPVVYVSGVWVLGPTGDGHEESPVNPIAIVGYRPEIEQAVLGRGGIVIRPGVVHGRGAGIVSILVGQAAERGVGVYVEGENKAPTWTFVHVDDLADLIVTAVEKGRPGAVYHGIAEEAVSVAEVAKAAAKVAGVREGAEPWPVEQAAEVFGGPFADALALSQRAGARRTKEELGWEPGRPGALAELVEGSYRSALS</sequence>
<evidence type="ECO:0000313" key="4">
    <source>
        <dbReference type="Proteomes" id="UP001597368"/>
    </source>
</evidence>
<dbReference type="Pfam" id="PF01370">
    <property type="entry name" value="Epimerase"/>
    <property type="match status" value="1"/>
</dbReference>
<dbReference type="SUPFAM" id="SSF51735">
    <property type="entry name" value="NAD(P)-binding Rossmann-fold domains"/>
    <property type="match status" value="1"/>
</dbReference>
<dbReference type="InterPro" id="IPR001509">
    <property type="entry name" value="Epimerase_deHydtase"/>
</dbReference>
<dbReference type="PANTHER" id="PTHR48079:SF6">
    <property type="entry name" value="NAD(P)-BINDING DOMAIN-CONTAINING PROTEIN-RELATED"/>
    <property type="match status" value="1"/>
</dbReference>
<dbReference type="Pfam" id="PF04321">
    <property type="entry name" value="RmlD_sub_bind"/>
    <property type="match status" value="1"/>
</dbReference>
<proteinExistence type="predicted"/>
<dbReference type="Gene3D" id="3.40.50.720">
    <property type="entry name" value="NAD(P)-binding Rossmann-like Domain"/>
    <property type="match status" value="1"/>
</dbReference>
<dbReference type="RefSeq" id="WP_379570665.1">
    <property type="nucleotide sequence ID" value="NZ_JBHUFV010000015.1"/>
</dbReference>